<dbReference type="Gene3D" id="3.60.10.10">
    <property type="entry name" value="Endonuclease/exonuclease/phosphatase"/>
    <property type="match status" value="1"/>
</dbReference>
<dbReference type="PANTHER" id="PTHR42834">
    <property type="entry name" value="ENDONUCLEASE/EXONUCLEASE/PHOSPHATASE FAMILY PROTEIN (AFU_ORTHOLOGUE AFUA_3G09210)"/>
    <property type="match status" value="1"/>
</dbReference>
<dbReference type="RefSeq" id="WP_088564954.1">
    <property type="nucleotide sequence ID" value="NZ_CP020946.1"/>
</dbReference>
<organism evidence="3 4">
    <name type="scientific">Bdellovibrio bacteriovorus</name>
    <dbReference type="NCBI Taxonomy" id="959"/>
    <lineage>
        <taxon>Bacteria</taxon>
        <taxon>Pseudomonadati</taxon>
        <taxon>Bdellovibrionota</taxon>
        <taxon>Bdellovibrionia</taxon>
        <taxon>Bdellovibrionales</taxon>
        <taxon>Pseudobdellovibrionaceae</taxon>
        <taxon>Bdellovibrio</taxon>
    </lineage>
</organism>
<accession>A0A1Z3N7I2</accession>
<dbReference type="GO" id="GO:0003824">
    <property type="term" value="F:catalytic activity"/>
    <property type="evidence" value="ECO:0007669"/>
    <property type="project" value="InterPro"/>
</dbReference>
<name>A0A1Z3N7I2_BDEBC</name>
<feature type="region of interest" description="Disordered" evidence="1">
    <location>
        <begin position="368"/>
        <end position="395"/>
    </location>
</feature>
<sequence length="395" mass="44378">MKNLLQLKNLTLALLLSLLVGCAVTFKKAEFSLPPKAADEVSVMSFNVENLFDTTHDENRNDYTYLPLAVKQKDAKIAQACKDTNDSAYRVGECLSTDWSEEQLDKKLQNLSKVVLGVDGNGPDVLMLIEVENENVLNIWNKKYLQKAGYSTVVLIEGPDKRGIDVGLMSRLPVVGKPVLHPIPWKPKNDEDKKWMEASRGVLEVTLKAPNGDPITFLTAHFPSQANPTYWRQQAAEFVAKLIKDKGPDTMVIAGGDLNITHEEESKEHIFRDTFSPVGDVSHFVGCKECPGTHNYRKSWSFLDAHIYSKALLEKGSGSYKMEPGTIDVIRYDEVHLKKGKYPLRWDYDRQIGVADHFPLYVRLKQRSEAKAPVKDPAPAKEAKPAKDAKKTKKK</sequence>
<evidence type="ECO:0000313" key="3">
    <source>
        <dbReference type="EMBL" id="ASD63415.1"/>
    </source>
</evidence>
<dbReference type="PROSITE" id="PS51257">
    <property type="entry name" value="PROKAR_LIPOPROTEIN"/>
    <property type="match status" value="1"/>
</dbReference>
<reference evidence="3 4" key="1">
    <citation type="submission" date="2017-04" db="EMBL/GenBank/DDBJ databases">
        <title>Whole genome sequence of Bdellovibrio bacteriovorus strain SSB218315.</title>
        <authorList>
            <person name="Oyedara O."/>
            <person name="Rodriguez-Perez M.A."/>
        </authorList>
    </citation>
    <scope>NUCLEOTIDE SEQUENCE [LARGE SCALE GENOMIC DNA]</scope>
    <source>
        <strain evidence="3 4">SSB218315</strain>
    </source>
</reference>
<gene>
    <name evidence="3" type="ORF">B9G79_07425</name>
</gene>
<dbReference type="InterPro" id="IPR005135">
    <property type="entry name" value="Endo/exonuclease/phosphatase"/>
</dbReference>
<dbReference type="EMBL" id="CP020946">
    <property type="protein sequence ID" value="ASD63415.1"/>
    <property type="molecule type" value="Genomic_DNA"/>
</dbReference>
<dbReference type="Proteomes" id="UP000197003">
    <property type="component" value="Chromosome"/>
</dbReference>
<dbReference type="InterPro" id="IPR036691">
    <property type="entry name" value="Endo/exonu/phosph_ase_sf"/>
</dbReference>
<dbReference type="OrthoDB" id="5288880at2"/>
<dbReference type="SUPFAM" id="SSF56219">
    <property type="entry name" value="DNase I-like"/>
    <property type="match status" value="1"/>
</dbReference>
<feature type="compositionally biased region" description="Basic and acidic residues" evidence="1">
    <location>
        <begin position="368"/>
        <end position="389"/>
    </location>
</feature>
<dbReference type="PANTHER" id="PTHR42834:SF1">
    <property type="entry name" value="ENDONUCLEASE_EXONUCLEASE_PHOSPHATASE FAMILY PROTEIN (AFU_ORTHOLOGUE AFUA_3G09210)"/>
    <property type="match status" value="1"/>
</dbReference>
<proteinExistence type="predicted"/>
<feature type="domain" description="Endonuclease/exonuclease/phosphatase" evidence="2">
    <location>
        <begin position="96"/>
        <end position="365"/>
    </location>
</feature>
<evidence type="ECO:0000256" key="1">
    <source>
        <dbReference type="SAM" id="MobiDB-lite"/>
    </source>
</evidence>
<dbReference type="Pfam" id="PF19580">
    <property type="entry name" value="Exo_endo_phos_3"/>
    <property type="match status" value="1"/>
</dbReference>
<evidence type="ECO:0000313" key="4">
    <source>
        <dbReference type="Proteomes" id="UP000197003"/>
    </source>
</evidence>
<dbReference type="AlphaFoldDB" id="A0A1Z3N7I2"/>
<evidence type="ECO:0000259" key="2">
    <source>
        <dbReference type="Pfam" id="PF19580"/>
    </source>
</evidence>
<protein>
    <recommendedName>
        <fullName evidence="2">Endonuclease/exonuclease/phosphatase domain-containing protein</fullName>
    </recommendedName>
</protein>